<sequence>MDVVGADRVSPSSRNGTSAEQLPLSSTAVFGGGSVRRPGGSARTHRR</sequence>
<organism evidence="2 3">
    <name type="scientific">Saccharomonospora viridis</name>
    <dbReference type="NCBI Taxonomy" id="1852"/>
    <lineage>
        <taxon>Bacteria</taxon>
        <taxon>Bacillati</taxon>
        <taxon>Actinomycetota</taxon>
        <taxon>Actinomycetes</taxon>
        <taxon>Pseudonocardiales</taxon>
        <taxon>Pseudonocardiaceae</taxon>
        <taxon>Saccharomonospora</taxon>
    </lineage>
</organism>
<reference evidence="2 3" key="1">
    <citation type="submission" date="2014-10" db="EMBL/GenBank/DDBJ databases">
        <title>Genome sequence of Micropolyspora internatus JCM3315.</title>
        <authorList>
            <person name="Shin S.-K."/>
            <person name="Yi H."/>
        </authorList>
    </citation>
    <scope>NUCLEOTIDE SEQUENCE [LARGE SCALE GENOMIC DNA]</scope>
    <source>
        <strain evidence="2 3">JCM 3315</strain>
    </source>
</reference>
<proteinExistence type="predicted"/>
<comment type="caution">
    <text evidence="2">The sequence shown here is derived from an EMBL/GenBank/DDBJ whole genome shotgun (WGS) entry which is preliminary data.</text>
</comment>
<dbReference type="EMBL" id="JRZE01000006">
    <property type="protein sequence ID" value="KHF43194.1"/>
    <property type="molecule type" value="Genomic_DNA"/>
</dbReference>
<dbReference type="AlphaFoldDB" id="A0A837D9X1"/>
<evidence type="ECO:0000256" key="1">
    <source>
        <dbReference type="SAM" id="MobiDB-lite"/>
    </source>
</evidence>
<protein>
    <submittedName>
        <fullName evidence="2">Uncharacterized protein</fullName>
    </submittedName>
</protein>
<name>A0A837D9X1_9PSEU</name>
<accession>A0A837D9X1</accession>
<dbReference type="Proteomes" id="UP000030848">
    <property type="component" value="Unassembled WGS sequence"/>
</dbReference>
<evidence type="ECO:0000313" key="3">
    <source>
        <dbReference type="Proteomes" id="UP000030848"/>
    </source>
</evidence>
<feature type="region of interest" description="Disordered" evidence="1">
    <location>
        <begin position="1"/>
        <end position="47"/>
    </location>
</feature>
<evidence type="ECO:0000313" key="2">
    <source>
        <dbReference type="EMBL" id="KHF43194.1"/>
    </source>
</evidence>
<gene>
    <name evidence="2" type="ORF">MINT15_33960</name>
</gene>
<feature type="compositionally biased region" description="Polar residues" evidence="1">
    <location>
        <begin position="10"/>
        <end position="28"/>
    </location>
</feature>